<comment type="caution">
    <text evidence="8">The sequence shown here is derived from an EMBL/GenBank/DDBJ whole genome shotgun (WGS) entry which is preliminary data.</text>
</comment>
<evidence type="ECO:0000256" key="5">
    <source>
        <dbReference type="SAM" id="MobiDB-lite"/>
    </source>
</evidence>
<organism evidence="8 9">
    <name type="scientific">Rhynchospora pubera</name>
    <dbReference type="NCBI Taxonomy" id="906938"/>
    <lineage>
        <taxon>Eukaryota</taxon>
        <taxon>Viridiplantae</taxon>
        <taxon>Streptophyta</taxon>
        <taxon>Embryophyta</taxon>
        <taxon>Tracheophyta</taxon>
        <taxon>Spermatophyta</taxon>
        <taxon>Magnoliopsida</taxon>
        <taxon>Liliopsida</taxon>
        <taxon>Poales</taxon>
        <taxon>Cyperaceae</taxon>
        <taxon>Cyperoideae</taxon>
        <taxon>Rhynchosporeae</taxon>
        <taxon>Rhynchospora</taxon>
    </lineage>
</organism>
<evidence type="ECO:0000256" key="2">
    <source>
        <dbReference type="ARBA" id="ARBA00009087"/>
    </source>
</evidence>
<name>A0AAV8HKQ0_9POAL</name>
<dbReference type="GO" id="GO:0005730">
    <property type="term" value="C:nucleolus"/>
    <property type="evidence" value="ECO:0007669"/>
    <property type="project" value="UniProtKB-SubCell"/>
</dbReference>
<keyword evidence="3" id="KW-0175">Coiled coil</keyword>
<comment type="similarity">
    <text evidence="2">Belongs to the ESF1 family.</text>
</comment>
<proteinExistence type="inferred from homology"/>
<feature type="region of interest" description="Disordered" evidence="5">
    <location>
        <begin position="73"/>
        <end position="216"/>
    </location>
</feature>
<feature type="compositionally biased region" description="Basic and acidic residues" evidence="5">
    <location>
        <begin position="263"/>
        <end position="278"/>
    </location>
</feature>
<feature type="region of interest" description="Disordered" evidence="5">
    <location>
        <begin position="260"/>
        <end position="321"/>
    </location>
</feature>
<accession>A0AAV8HKQ0</accession>
<evidence type="ECO:0000256" key="4">
    <source>
        <dbReference type="ARBA" id="ARBA00023242"/>
    </source>
</evidence>
<dbReference type="PANTHER" id="PTHR12202:SF0">
    <property type="entry name" value="ESF1 HOMOLOG"/>
    <property type="match status" value="1"/>
</dbReference>
<keyword evidence="4" id="KW-0539">Nucleus</keyword>
<evidence type="ECO:0000313" key="8">
    <source>
        <dbReference type="EMBL" id="KAJ4816612.1"/>
    </source>
</evidence>
<comment type="subcellular location">
    <subcellularLocation>
        <location evidence="1">Nucleus</location>
        <location evidence="1">Nucleolus</location>
    </subcellularLocation>
</comment>
<dbReference type="Pfam" id="PF25121">
    <property type="entry name" value="RRM_ESF1"/>
    <property type="match status" value="1"/>
</dbReference>
<evidence type="ECO:0000313" key="9">
    <source>
        <dbReference type="Proteomes" id="UP001140206"/>
    </source>
</evidence>
<feature type="region of interest" description="Disordered" evidence="5">
    <location>
        <begin position="775"/>
        <end position="852"/>
    </location>
</feature>
<keyword evidence="9" id="KW-1185">Reference proteome</keyword>
<feature type="compositionally biased region" description="Acidic residues" evidence="5">
    <location>
        <begin position="296"/>
        <end position="320"/>
    </location>
</feature>
<dbReference type="Proteomes" id="UP001140206">
    <property type="component" value="Chromosome 1"/>
</dbReference>
<evidence type="ECO:0000256" key="1">
    <source>
        <dbReference type="ARBA" id="ARBA00004604"/>
    </source>
</evidence>
<feature type="compositionally biased region" description="Acidic residues" evidence="5">
    <location>
        <begin position="184"/>
        <end position="195"/>
    </location>
</feature>
<reference evidence="8" key="1">
    <citation type="submission" date="2022-08" db="EMBL/GenBank/DDBJ databases">
        <authorList>
            <person name="Marques A."/>
        </authorList>
    </citation>
    <scope>NUCLEOTIDE SEQUENCE</scope>
    <source>
        <strain evidence="8">RhyPub2mFocal</strain>
        <tissue evidence="8">Leaves</tissue>
    </source>
</reference>
<dbReference type="GO" id="GO:0006364">
    <property type="term" value="P:rRNA processing"/>
    <property type="evidence" value="ECO:0007669"/>
    <property type="project" value="InterPro"/>
</dbReference>
<feature type="region of interest" description="Disordered" evidence="5">
    <location>
        <begin position="402"/>
        <end position="441"/>
    </location>
</feature>
<feature type="region of interest" description="Disordered" evidence="5">
    <location>
        <begin position="562"/>
        <end position="613"/>
    </location>
</feature>
<feature type="region of interest" description="Disordered" evidence="5">
    <location>
        <begin position="636"/>
        <end position="709"/>
    </location>
</feature>
<dbReference type="InterPro" id="IPR012580">
    <property type="entry name" value="NUC153"/>
</dbReference>
<feature type="compositionally biased region" description="Acidic residues" evidence="5">
    <location>
        <begin position="672"/>
        <end position="685"/>
    </location>
</feature>
<dbReference type="GO" id="GO:0003723">
    <property type="term" value="F:RNA binding"/>
    <property type="evidence" value="ECO:0007669"/>
    <property type="project" value="TreeGrafter"/>
</dbReference>
<dbReference type="AlphaFoldDB" id="A0AAV8HKQ0"/>
<feature type="compositionally biased region" description="Basic and acidic residues" evidence="5">
    <location>
        <begin position="575"/>
        <end position="586"/>
    </location>
</feature>
<feature type="compositionally biased region" description="Basic residues" evidence="5">
    <location>
        <begin position="842"/>
        <end position="852"/>
    </location>
</feature>
<feature type="compositionally biased region" description="Basic and acidic residues" evidence="5">
    <location>
        <begin position="597"/>
        <end position="609"/>
    </location>
</feature>
<evidence type="ECO:0000259" key="7">
    <source>
        <dbReference type="Pfam" id="PF25121"/>
    </source>
</evidence>
<evidence type="ECO:0000256" key="3">
    <source>
        <dbReference type="ARBA" id="ARBA00023054"/>
    </source>
</evidence>
<evidence type="ECO:0000259" key="6">
    <source>
        <dbReference type="Pfam" id="PF08159"/>
    </source>
</evidence>
<protein>
    <submittedName>
        <fullName evidence="8">Pre-rRNA-processing protein ESF1</fullName>
    </submittedName>
</protein>
<feature type="compositionally biased region" description="Acidic residues" evidence="5">
    <location>
        <begin position="564"/>
        <end position="574"/>
    </location>
</feature>
<dbReference type="EMBL" id="JAMFTS010000001">
    <property type="protein sequence ID" value="KAJ4816612.1"/>
    <property type="molecule type" value="Genomic_DNA"/>
</dbReference>
<dbReference type="InterPro" id="IPR056750">
    <property type="entry name" value="RRM_ESF1"/>
</dbReference>
<sequence>MGCYQVPWAAQNRLKYPIALPFSLAPILPLLFRLGTLQSLIRPEQKTKTEEKRRAVLIELTGSLNPRLVHLSSSHQSVPAVAMAPSGVVEERRLKKKENKNKAKDKGEERSKKSKKRNHEPEPIMEAHASLSHDPPKKKKKKSKDFKGVSQFSKELEEYDQNGDNSGAKKKKKKKRYEQQVSSEGEEEDAGDEIITDERFSAMRQDPLFRRMRRKENKVVIDSRFDKIFKDKNFAGSAAPVDKRGRPKKDEKGKRFLMQHYFNQEREGEEREAERDAKEDTEEEEEIGDRLRLDLSDSDDLSGSDESGSIDDDDDDEDDQYSVNSDIAHYLMANHDDTPTIKSETHRLAVVNLDWDHIKAVDLYVVMNSCLPKGGRILSVSVYPSEFGLKCMDIEATHGPSALLDMQDDDDDKVHDVDADGDEDDDTSDDDGDESDVDEEKINDKLRAYELNKLRYYYAVVVCDSSATADYLYQTLDGTEFLKTSNVFDLRFIADTMEFNHPHRDVATEAPVNYKEPDFETRALQHSKVKLTWEDEEPERKKVLRQKFNLDQLDELSVYLASTDESEDEDNEVDPEAKKQATREKFLSLLDTGNNSDSDKSEGRDKEGDMEITFNTDLEALGKKILERKGASEETVWESVLRRKKEKKKARKLSQSMQEDDDDLYDNHGDDYGSDEDDFFMEEPTEEKAKHKAQKKDKGKRRERDEETVAATQAELELLLAGDEDKKSEKKGYNMKRLKVKGKKGKKETDDVEEKFPDVDVRADPRFSALINSHDFALDPTDPQFKRTPAYLREKLKNPKKSGKREARPIDSLENPGTEEVGQLSPKRTSSERHELSAAIRSIKKNLPKSKY</sequence>
<feature type="compositionally biased region" description="Basic residues" evidence="5">
    <location>
        <begin position="690"/>
        <end position="699"/>
    </location>
</feature>
<dbReference type="InterPro" id="IPR039754">
    <property type="entry name" value="Esf1"/>
</dbReference>
<feature type="domain" description="ESF1 RRM" evidence="7">
    <location>
        <begin position="345"/>
        <end position="508"/>
    </location>
</feature>
<feature type="domain" description="NUC153" evidence="6">
    <location>
        <begin position="764"/>
        <end position="789"/>
    </location>
</feature>
<dbReference type="PANTHER" id="PTHR12202">
    <property type="entry name" value="ESF1 HOMOLOG"/>
    <property type="match status" value="1"/>
</dbReference>
<feature type="compositionally biased region" description="Basic residues" evidence="5">
    <location>
        <begin position="642"/>
        <end position="652"/>
    </location>
</feature>
<feature type="compositionally biased region" description="Acidic residues" evidence="5">
    <location>
        <begin position="419"/>
        <end position="439"/>
    </location>
</feature>
<dbReference type="Pfam" id="PF08159">
    <property type="entry name" value="NUC153"/>
    <property type="match status" value="1"/>
</dbReference>
<gene>
    <name evidence="8" type="ORF">LUZ62_029178</name>
</gene>
<feature type="compositionally biased region" description="Basic and acidic residues" evidence="5">
    <location>
        <begin position="100"/>
        <end position="111"/>
    </location>
</feature>